<name>A0A835JUC3_9ROSI</name>
<dbReference type="Proteomes" id="UP000657918">
    <property type="component" value="Unassembled WGS sequence"/>
</dbReference>
<organism evidence="1 2">
    <name type="scientific">Salix dunnii</name>
    <dbReference type="NCBI Taxonomy" id="1413687"/>
    <lineage>
        <taxon>Eukaryota</taxon>
        <taxon>Viridiplantae</taxon>
        <taxon>Streptophyta</taxon>
        <taxon>Embryophyta</taxon>
        <taxon>Tracheophyta</taxon>
        <taxon>Spermatophyta</taxon>
        <taxon>Magnoliopsida</taxon>
        <taxon>eudicotyledons</taxon>
        <taxon>Gunneridae</taxon>
        <taxon>Pentapetalae</taxon>
        <taxon>rosids</taxon>
        <taxon>fabids</taxon>
        <taxon>Malpighiales</taxon>
        <taxon>Salicaceae</taxon>
        <taxon>Saliceae</taxon>
        <taxon>Salix</taxon>
    </lineage>
</organism>
<sequence length="95" mass="11025">MDSFYLKSDKSEYHMGFCVFTSKPKSRLYCQKRKEKKPDRVVEVRLSSSKPRPTTRIILFESAWRGSPSSFRAFAEVGDDSWTKKQRQDGSAPLL</sequence>
<dbReference type="EMBL" id="JADGMS010000010">
    <property type="protein sequence ID" value="KAF9674688.1"/>
    <property type="molecule type" value="Genomic_DNA"/>
</dbReference>
<comment type="caution">
    <text evidence="1">The sequence shown here is derived from an EMBL/GenBank/DDBJ whole genome shotgun (WGS) entry which is preliminary data.</text>
</comment>
<reference evidence="1 2" key="1">
    <citation type="submission" date="2020-10" db="EMBL/GenBank/DDBJ databases">
        <title>Plant Genome Project.</title>
        <authorList>
            <person name="Zhang R.-G."/>
        </authorList>
    </citation>
    <scope>NUCLEOTIDE SEQUENCE [LARGE SCALE GENOMIC DNA]</scope>
    <source>
        <strain evidence="1">FAFU-HL-1</strain>
        <tissue evidence="1">Leaf</tissue>
    </source>
</reference>
<gene>
    <name evidence="1" type="ORF">SADUNF_Sadunf10G0152900</name>
</gene>
<dbReference type="AlphaFoldDB" id="A0A835JUC3"/>
<accession>A0A835JUC3</accession>
<evidence type="ECO:0000313" key="1">
    <source>
        <dbReference type="EMBL" id="KAF9674688.1"/>
    </source>
</evidence>
<proteinExistence type="predicted"/>
<protein>
    <submittedName>
        <fullName evidence="1">Uncharacterized protein</fullName>
    </submittedName>
</protein>
<keyword evidence="2" id="KW-1185">Reference proteome</keyword>
<evidence type="ECO:0000313" key="2">
    <source>
        <dbReference type="Proteomes" id="UP000657918"/>
    </source>
</evidence>